<accession>A0AAV2JQX9</accession>
<dbReference type="InterPro" id="IPR036236">
    <property type="entry name" value="Znf_C2H2_sf"/>
</dbReference>
<gene>
    <name evidence="13" type="ORF">KC01_LOCUS10245</name>
</gene>
<dbReference type="InterPro" id="IPR013087">
    <property type="entry name" value="Znf_C2H2_type"/>
</dbReference>
<dbReference type="PANTHER" id="PTHR24376">
    <property type="entry name" value="ZINC FINGER PROTEIN"/>
    <property type="match status" value="1"/>
</dbReference>
<feature type="domain" description="C2H2-type" evidence="11">
    <location>
        <begin position="368"/>
        <end position="395"/>
    </location>
</feature>
<dbReference type="SUPFAM" id="SSF57667">
    <property type="entry name" value="beta-beta-alpha zinc fingers"/>
    <property type="match status" value="9"/>
</dbReference>
<dbReference type="Gene3D" id="3.30.160.60">
    <property type="entry name" value="Classic Zinc Finger"/>
    <property type="match status" value="13"/>
</dbReference>
<comment type="caution">
    <text evidence="9">Lacks conserved residue(s) required for the propagation of feature annotation.</text>
</comment>
<dbReference type="AlphaFoldDB" id="A0AAV2JQX9"/>
<evidence type="ECO:0000256" key="2">
    <source>
        <dbReference type="ARBA" id="ARBA00022723"/>
    </source>
</evidence>
<evidence type="ECO:0000256" key="8">
    <source>
        <dbReference type="PROSITE-ProRule" id="PRU00042"/>
    </source>
</evidence>
<organism evidence="13 14">
    <name type="scientific">Knipowitschia caucasica</name>
    <name type="common">Caucasian dwarf goby</name>
    <name type="synonym">Pomatoschistus caucasicus</name>
    <dbReference type="NCBI Taxonomy" id="637954"/>
    <lineage>
        <taxon>Eukaryota</taxon>
        <taxon>Metazoa</taxon>
        <taxon>Chordata</taxon>
        <taxon>Craniata</taxon>
        <taxon>Vertebrata</taxon>
        <taxon>Euteleostomi</taxon>
        <taxon>Actinopterygii</taxon>
        <taxon>Neopterygii</taxon>
        <taxon>Teleostei</taxon>
        <taxon>Neoteleostei</taxon>
        <taxon>Acanthomorphata</taxon>
        <taxon>Gobiaria</taxon>
        <taxon>Gobiiformes</taxon>
        <taxon>Gobioidei</taxon>
        <taxon>Gobiidae</taxon>
        <taxon>Gobiinae</taxon>
        <taxon>Knipowitschia</taxon>
    </lineage>
</organism>
<evidence type="ECO:0000256" key="5">
    <source>
        <dbReference type="ARBA" id="ARBA00022833"/>
    </source>
</evidence>
<dbReference type="EMBL" id="OZ035836">
    <property type="protein sequence ID" value="CAL1579153.1"/>
    <property type="molecule type" value="Genomic_DNA"/>
</dbReference>
<dbReference type="Pfam" id="PF00096">
    <property type="entry name" value="zf-C2H2"/>
    <property type="match status" value="10"/>
</dbReference>
<evidence type="ECO:0000259" key="12">
    <source>
        <dbReference type="PROSITE" id="PS50287"/>
    </source>
</evidence>
<keyword evidence="3" id="KW-0677">Repeat</keyword>
<feature type="domain" description="C2H2-type" evidence="11">
    <location>
        <begin position="161"/>
        <end position="188"/>
    </location>
</feature>
<dbReference type="InterPro" id="IPR001190">
    <property type="entry name" value="SRCR"/>
</dbReference>
<evidence type="ECO:0000256" key="10">
    <source>
        <dbReference type="SAM" id="MobiDB-lite"/>
    </source>
</evidence>
<comment type="subcellular location">
    <subcellularLocation>
        <location evidence="1">Nucleus</location>
    </subcellularLocation>
</comment>
<dbReference type="SMART" id="SM00355">
    <property type="entry name" value="ZnF_C2H2"/>
    <property type="match status" value="16"/>
</dbReference>
<feature type="domain" description="SRCR" evidence="12">
    <location>
        <begin position="445"/>
        <end position="600"/>
    </location>
</feature>
<feature type="domain" description="C2H2-type" evidence="11">
    <location>
        <begin position="734"/>
        <end position="761"/>
    </location>
</feature>
<keyword evidence="4 8" id="KW-0863">Zinc-finger</keyword>
<feature type="domain" description="C2H2-type" evidence="11">
    <location>
        <begin position="823"/>
        <end position="850"/>
    </location>
</feature>
<keyword evidence="2" id="KW-0479">Metal-binding</keyword>
<keyword evidence="14" id="KW-1185">Reference proteome</keyword>
<dbReference type="FunFam" id="3.30.160.60:FF:000624">
    <property type="entry name" value="zinc finger protein 697"/>
    <property type="match status" value="1"/>
</dbReference>
<feature type="domain" description="C2H2-type" evidence="11">
    <location>
        <begin position="396"/>
        <end position="423"/>
    </location>
</feature>
<keyword evidence="6" id="KW-0238">DNA-binding</keyword>
<dbReference type="FunFam" id="3.30.160.60:FF:000145">
    <property type="entry name" value="Zinc finger protein 574"/>
    <property type="match status" value="1"/>
</dbReference>
<feature type="domain" description="C2H2-type" evidence="11">
    <location>
        <begin position="762"/>
        <end position="790"/>
    </location>
</feature>
<evidence type="ECO:0000256" key="7">
    <source>
        <dbReference type="ARBA" id="ARBA00023242"/>
    </source>
</evidence>
<feature type="domain" description="C2H2-type" evidence="11">
    <location>
        <begin position="253"/>
        <end position="276"/>
    </location>
</feature>
<feature type="domain" description="C2H2-type" evidence="11">
    <location>
        <begin position="671"/>
        <end position="698"/>
    </location>
</feature>
<dbReference type="PANTHER" id="PTHR24376:SF216">
    <property type="entry name" value="ZINC FINGER PROTEIN 420-LIKE"/>
    <property type="match status" value="1"/>
</dbReference>
<reference evidence="13 14" key="1">
    <citation type="submission" date="2024-04" db="EMBL/GenBank/DDBJ databases">
        <authorList>
            <person name="Waldvogel A.-M."/>
            <person name="Schoenle A."/>
        </authorList>
    </citation>
    <scope>NUCLEOTIDE SEQUENCE [LARGE SCALE GENOMIC DNA]</scope>
</reference>
<dbReference type="PROSITE" id="PS50287">
    <property type="entry name" value="SRCR_2"/>
    <property type="match status" value="1"/>
</dbReference>
<dbReference type="GO" id="GO:0005634">
    <property type="term" value="C:nucleus"/>
    <property type="evidence" value="ECO:0007669"/>
    <property type="project" value="UniProtKB-SubCell"/>
</dbReference>
<dbReference type="FunFam" id="3.30.160.60:FF:000100">
    <property type="entry name" value="Zinc finger 45-like"/>
    <property type="match status" value="1"/>
</dbReference>
<name>A0AAV2JQX9_KNICA</name>
<feature type="domain" description="C2H2-type" evidence="11">
    <location>
        <begin position="699"/>
        <end position="727"/>
    </location>
</feature>
<evidence type="ECO:0000256" key="3">
    <source>
        <dbReference type="ARBA" id="ARBA00022737"/>
    </source>
</evidence>
<dbReference type="FunFam" id="3.30.160.60:FF:000538">
    <property type="entry name" value="zinc finger protein 853"/>
    <property type="match status" value="1"/>
</dbReference>
<dbReference type="FunFam" id="3.30.160.60:FF:001049">
    <property type="entry name" value="zinc finger protein 319"/>
    <property type="match status" value="1"/>
</dbReference>
<feature type="domain" description="C2H2-type" evidence="11">
    <location>
        <begin position="189"/>
        <end position="217"/>
    </location>
</feature>
<keyword evidence="7" id="KW-0539">Nucleus</keyword>
<dbReference type="PROSITE" id="PS50157">
    <property type="entry name" value="ZINC_FINGER_C2H2_2"/>
    <property type="match status" value="15"/>
</dbReference>
<evidence type="ECO:0000256" key="9">
    <source>
        <dbReference type="PROSITE-ProRule" id="PRU00196"/>
    </source>
</evidence>
<dbReference type="Proteomes" id="UP001497482">
    <property type="component" value="Chromosome 14"/>
</dbReference>
<evidence type="ECO:0000256" key="4">
    <source>
        <dbReference type="ARBA" id="ARBA00022771"/>
    </source>
</evidence>
<dbReference type="GO" id="GO:0000978">
    <property type="term" value="F:RNA polymerase II cis-regulatory region sequence-specific DNA binding"/>
    <property type="evidence" value="ECO:0007669"/>
    <property type="project" value="TreeGrafter"/>
</dbReference>
<dbReference type="FunFam" id="3.30.160.60:FF:001450">
    <property type="entry name" value="zinc finger protein 774"/>
    <property type="match status" value="1"/>
</dbReference>
<evidence type="ECO:0000313" key="13">
    <source>
        <dbReference type="EMBL" id="CAL1579153.1"/>
    </source>
</evidence>
<sequence>MSVTLQNPSPAPTLTPHRDMQSYSLQHLDAQTRDRLFRCQLRLHRLPHTEEKCSGLKQESTGGPHESDHLKQTKPKLHKYLKRHLETCPKLMNPRDDRKTHSCHFCGEMVKSSDLKQHFLSHTGQGPYKCDHCDLAFMESATLKHHRQESGLDPKAKVKRHSCPYCGKSFHRSTDVRRHIRIHTGEKPYQCVACGKRFVDSGTLNRHRRQICNNEKAKSSKTFKQSPEIPRICQFCGKTFARQDNETEPDQRDGCDECGRRFTLSVTLQRHDSVHSETCSPKIKGQNSCDKCEKSFTKPHLLRKHELSHTGESLYRCSSRSLAFTTAHGLKVHKRSCGKSISKDEVIQDQRLQVSHQRLCSRSGTKPVQCEKCGVIFAKLHHLQRHMWSHQGRTSYPCDQCGKVFNNRSTLRTHHLVHSGSHACNQCERSFTTAEKLQEHKNIHVGLVTSTPVQSGDVSDGESDVEELSNVCAAEMEIWCEVCSETFNTKDHPPTLMPRQQDDFGRQSKPMTREIGCQTDPVIARHASVQANVKPSRRSKAIQARSAYTSVSCGTEDLMDITLPDCPRAASTPLKRKRCEVPASDPSFHTDDSVSTVNCSSLPDEVPPHKDKKYIVHEDHLLELQPMVNNIPAGNLQLCAAVLFTGSSFSQISKKPSTAPTAQESTDDYLYKCHFCGKKSKAASDLKRHIRTHTGERPYRCEACDEGFAQLGNLKRHLQACHNPVRPPAKNKTYNCQYCSKVCPSTFNLKRHIRSHTGERLFKCDRCGKAFMQLVTLQQHLQACPKLLRPRDHCQDCGKELETESELAQHICRTRPRAKRKSRTCPVCGKTFVSPYKLQLHSRIHSRKQLYRCEPCDKAFIQAGTLKRHLKVCPKAFTSADRDSGDVFAVEVDAEISCEVCSETFNTKDQYYEHLKSHEIDRIVI</sequence>
<evidence type="ECO:0000313" key="14">
    <source>
        <dbReference type="Proteomes" id="UP001497482"/>
    </source>
</evidence>
<evidence type="ECO:0000256" key="6">
    <source>
        <dbReference type="ARBA" id="ARBA00023125"/>
    </source>
</evidence>
<feature type="region of interest" description="Disordered" evidence="10">
    <location>
        <begin position="52"/>
        <end position="73"/>
    </location>
</feature>
<feature type="domain" description="C2H2-type" evidence="11">
    <location>
        <begin position="896"/>
        <end position="923"/>
    </location>
</feature>
<dbReference type="GO" id="GO:0008270">
    <property type="term" value="F:zinc ion binding"/>
    <property type="evidence" value="ECO:0007669"/>
    <property type="project" value="UniProtKB-KW"/>
</dbReference>
<evidence type="ECO:0000256" key="1">
    <source>
        <dbReference type="ARBA" id="ARBA00004123"/>
    </source>
</evidence>
<feature type="domain" description="C2H2-type" evidence="11">
    <location>
        <begin position="128"/>
        <end position="156"/>
    </location>
</feature>
<dbReference type="PROSITE" id="PS00028">
    <property type="entry name" value="ZINC_FINGER_C2H2_1"/>
    <property type="match status" value="10"/>
</dbReference>
<feature type="domain" description="C2H2-type" evidence="11">
    <location>
        <begin position="422"/>
        <end position="449"/>
    </location>
</feature>
<protein>
    <submittedName>
        <fullName evidence="13">Uncharacterized protein</fullName>
    </submittedName>
</protein>
<keyword evidence="5" id="KW-0862">Zinc</keyword>
<dbReference type="GO" id="GO:0001228">
    <property type="term" value="F:DNA-binding transcription activator activity, RNA polymerase II-specific"/>
    <property type="evidence" value="ECO:0007669"/>
    <property type="project" value="TreeGrafter"/>
</dbReference>
<feature type="domain" description="C2H2-type" evidence="11">
    <location>
        <begin position="287"/>
        <end position="314"/>
    </location>
</feature>
<dbReference type="GO" id="GO:0016020">
    <property type="term" value="C:membrane"/>
    <property type="evidence" value="ECO:0007669"/>
    <property type="project" value="InterPro"/>
</dbReference>
<evidence type="ECO:0000259" key="11">
    <source>
        <dbReference type="PROSITE" id="PS50157"/>
    </source>
</evidence>
<proteinExistence type="predicted"/>
<feature type="domain" description="C2H2-type" evidence="11">
    <location>
        <begin position="851"/>
        <end position="872"/>
    </location>
</feature>